<gene>
    <name evidence="3" type="ORF">KIN20_023246</name>
</gene>
<reference evidence="3" key="1">
    <citation type="submission" date="2021-06" db="EMBL/GenBank/DDBJ databases">
        <title>Parelaphostrongylus tenuis whole genome reference sequence.</title>
        <authorList>
            <person name="Garwood T.J."/>
            <person name="Larsen P.A."/>
            <person name="Fountain-Jones N.M."/>
            <person name="Garbe J.R."/>
            <person name="Macchietto M.G."/>
            <person name="Kania S.A."/>
            <person name="Gerhold R.W."/>
            <person name="Richards J.E."/>
            <person name="Wolf T.M."/>
        </authorList>
    </citation>
    <scope>NUCLEOTIDE SEQUENCE</scope>
    <source>
        <strain evidence="3">MNPRO001-30</strain>
        <tissue evidence="3">Meninges</tissue>
    </source>
</reference>
<dbReference type="InterPro" id="IPR042089">
    <property type="entry name" value="Peptidase_M13_dom_2"/>
</dbReference>
<dbReference type="SUPFAM" id="SSF55486">
    <property type="entry name" value="Metalloproteases ('zincins'), catalytic domain"/>
    <property type="match status" value="1"/>
</dbReference>
<name>A0AAD5MRR5_PARTN</name>
<evidence type="ECO:0000256" key="1">
    <source>
        <dbReference type="ARBA" id="ARBA00007357"/>
    </source>
</evidence>
<dbReference type="GO" id="GO:0004222">
    <property type="term" value="F:metalloendopeptidase activity"/>
    <property type="evidence" value="ECO:0007669"/>
    <property type="project" value="InterPro"/>
</dbReference>
<dbReference type="PANTHER" id="PTHR11733:SF167">
    <property type="entry name" value="FI17812P1-RELATED"/>
    <property type="match status" value="1"/>
</dbReference>
<feature type="domain" description="Peptidase M13 N-terminal" evidence="2">
    <location>
        <begin position="53"/>
        <end position="220"/>
    </location>
</feature>
<dbReference type="GO" id="GO:0005886">
    <property type="term" value="C:plasma membrane"/>
    <property type="evidence" value="ECO:0007669"/>
    <property type="project" value="TreeGrafter"/>
</dbReference>
<dbReference type="InterPro" id="IPR000718">
    <property type="entry name" value="Peptidase_M13"/>
</dbReference>
<dbReference type="EMBL" id="JAHQIW010004689">
    <property type="protein sequence ID" value="KAJ1363392.1"/>
    <property type="molecule type" value="Genomic_DNA"/>
</dbReference>
<accession>A0AAD5MRR5</accession>
<sequence>MHGNNGSTDYLVSDIMDVDRRIANPEPFVVLFFTDDMACRISEGMTGETAYSPSFNSMMIRWRLFFNKELRSSLGAFDDDMMVNVADVSYIDGLSAMTKSISLSSIKNHLMWRLVSSFDRYLPMRYRHPSKEFTVLGATSEVPLWKHCIDEVVDKLAEPLSFAYASSFFPIENRNRAKEMIADLKRSMERIILETDWLDDMVKKAALKKLKHMGAKTGIPKMLEDEVSVLNLYKGVQMKADRYFDNVLQLKKMAVRNEFYQLRNTLSKDDKWVVHVLDAGAYHYHSRNEISQYIFERFITGTMQIQRISIINHNPPISCEYGRANFLYE</sequence>
<comment type="caution">
    <text evidence="3">The sequence shown here is derived from an EMBL/GenBank/DDBJ whole genome shotgun (WGS) entry which is preliminary data.</text>
</comment>
<dbReference type="Gene3D" id="1.10.1380.10">
    <property type="entry name" value="Neutral endopeptidase , domain2"/>
    <property type="match status" value="1"/>
</dbReference>
<dbReference type="PANTHER" id="PTHR11733">
    <property type="entry name" value="ZINC METALLOPROTEASE FAMILY M13 NEPRILYSIN-RELATED"/>
    <property type="match status" value="1"/>
</dbReference>
<comment type="similarity">
    <text evidence="1">Belongs to the peptidase M13 family.</text>
</comment>
<proteinExistence type="inferred from homology"/>
<dbReference type="Pfam" id="PF05649">
    <property type="entry name" value="Peptidase_M13_N"/>
    <property type="match status" value="1"/>
</dbReference>
<dbReference type="PROSITE" id="PS51885">
    <property type="entry name" value="NEPRILYSIN"/>
    <property type="match status" value="1"/>
</dbReference>
<dbReference type="GO" id="GO:0016485">
    <property type="term" value="P:protein processing"/>
    <property type="evidence" value="ECO:0007669"/>
    <property type="project" value="TreeGrafter"/>
</dbReference>
<evidence type="ECO:0000313" key="3">
    <source>
        <dbReference type="EMBL" id="KAJ1363392.1"/>
    </source>
</evidence>
<dbReference type="InterPro" id="IPR008753">
    <property type="entry name" value="Peptidase_M13_N"/>
</dbReference>
<protein>
    <recommendedName>
        <fullName evidence="2">Peptidase M13 N-terminal domain-containing protein</fullName>
    </recommendedName>
</protein>
<dbReference type="Proteomes" id="UP001196413">
    <property type="component" value="Unassembled WGS sequence"/>
</dbReference>
<evidence type="ECO:0000259" key="2">
    <source>
        <dbReference type="Pfam" id="PF05649"/>
    </source>
</evidence>
<dbReference type="AlphaFoldDB" id="A0AAD5MRR5"/>
<evidence type="ECO:0000313" key="4">
    <source>
        <dbReference type="Proteomes" id="UP001196413"/>
    </source>
</evidence>
<keyword evidence="4" id="KW-1185">Reference proteome</keyword>
<organism evidence="3 4">
    <name type="scientific">Parelaphostrongylus tenuis</name>
    <name type="common">Meningeal worm</name>
    <dbReference type="NCBI Taxonomy" id="148309"/>
    <lineage>
        <taxon>Eukaryota</taxon>
        <taxon>Metazoa</taxon>
        <taxon>Ecdysozoa</taxon>
        <taxon>Nematoda</taxon>
        <taxon>Chromadorea</taxon>
        <taxon>Rhabditida</taxon>
        <taxon>Rhabditina</taxon>
        <taxon>Rhabditomorpha</taxon>
        <taxon>Strongyloidea</taxon>
        <taxon>Metastrongylidae</taxon>
        <taxon>Parelaphostrongylus</taxon>
    </lineage>
</organism>